<dbReference type="InterPro" id="IPR029028">
    <property type="entry name" value="Alpha/beta_knot_MTases"/>
</dbReference>
<dbReference type="GO" id="GO:0006396">
    <property type="term" value="P:RNA processing"/>
    <property type="evidence" value="ECO:0007669"/>
    <property type="project" value="InterPro"/>
</dbReference>
<protein>
    <submittedName>
        <fullName evidence="5">RNA methyltransferase, TrmH family</fullName>
    </submittedName>
</protein>
<keyword evidence="6" id="KW-1185">Reference proteome</keyword>
<comment type="similarity">
    <text evidence="1">Belongs to the class IV-like SAM-binding methyltransferase superfamily. RNA methyltransferase TrmH family.</text>
</comment>
<dbReference type="RefSeq" id="WP_072910640.1">
    <property type="nucleotide sequence ID" value="NZ_FRAR01000005.1"/>
</dbReference>
<organism evidence="5 6">
    <name type="scientific">Desulforamulus aeronauticus DSM 10349</name>
    <dbReference type="NCBI Taxonomy" id="1121421"/>
    <lineage>
        <taxon>Bacteria</taxon>
        <taxon>Bacillati</taxon>
        <taxon>Bacillota</taxon>
        <taxon>Clostridia</taxon>
        <taxon>Eubacteriales</taxon>
        <taxon>Peptococcaceae</taxon>
        <taxon>Desulforamulus</taxon>
    </lineage>
</organism>
<dbReference type="SUPFAM" id="SSF75217">
    <property type="entry name" value="alpha/beta knot"/>
    <property type="match status" value="1"/>
</dbReference>
<dbReference type="GO" id="GO:0003723">
    <property type="term" value="F:RNA binding"/>
    <property type="evidence" value="ECO:0007669"/>
    <property type="project" value="InterPro"/>
</dbReference>
<sequence>MITSSQNPKIKYIRKLAQRSFRQKERKLIVEGIRLVEEALASHWRTETFIYTEEGVLGERGARLLELAVQKGVEVYLVSPGLMKELSDTETPQGVLAVLWQPDMALADVLPPGRQPLVVVVDGVQDPGNLGTIIRSADAAGAGGVVLLKGTVDLYNPKTLRSTMGSLFHLPIVTVEDVEETLKYLTSVGITLVVGEPVGGVPVFAANLKIPVGLVVGNEGAGPRPEIFQYRHSKVTIPMPGRAESFNVAMASAILLYEVVRQRHKIQ</sequence>
<dbReference type="Gene3D" id="3.30.1330.30">
    <property type="match status" value="1"/>
</dbReference>
<dbReference type="InterPro" id="IPR053888">
    <property type="entry name" value="MRM3-like_sub_bind"/>
</dbReference>
<gene>
    <name evidence="5" type="ORF">SAMN02745123_00439</name>
</gene>
<dbReference type="STRING" id="1121421.SAMN02745123_00439"/>
<dbReference type="Gene3D" id="3.40.1280.10">
    <property type="match status" value="1"/>
</dbReference>
<proteinExistence type="inferred from homology"/>
<keyword evidence="3 5" id="KW-0808">Transferase</keyword>
<reference evidence="6" key="1">
    <citation type="submission" date="2016-11" db="EMBL/GenBank/DDBJ databases">
        <authorList>
            <person name="Varghese N."/>
            <person name="Submissions S."/>
        </authorList>
    </citation>
    <scope>NUCLEOTIDE SEQUENCE [LARGE SCALE GENOMIC DNA]</scope>
    <source>
        <strain evidence="6">DSM 10349</strain>
    </source>
</reference>
<dbReference type="Pfam" id="PF00588">
    <property type="entry name" value="SpoU_methylase"/>
    <property type="match status" value="1"/>
</dbReference>
<dbReference type="Proteomes" id="UP000183997">
    <property type="component" value="Unassembled WGS sequence"/>
</dbReference>
<dbReference type="AlphaFoldDB" id="A0A1M6P3I8"/>
<dbReference type="EMBL" id="FRAR01000005">
    <property type="protein sequence ID" value="SHK02463.1"/>
    <property type="molecule type" value="Genomic_DNA"/>
</dbReference>
<dbReference type="SUPFAM" id="SSF55315">
    <property type="entry name" value="L30e-like"/>
    <property type="match status" value="1"/>
</dbReference>
<evidence type="ECO:0000313" key="5">
    <source>
        <dbReference type="EMBL" id="SHK02463.1"/>
    </source>
</evidence>
<keyword evidence="2 5" id="KW-0489">Methyltransferase</keyword>
<feature type="domain" description="RNA 2-O ribose methyltransferase substrate binding" evidence="4">
    <location>
        <begin position="29"/>
        <end position="105"/>
    </location>
</feature>
<dbReference type="CDD" id="cd18095">
    <property type="entry name" value="SpoU-like_rRNA-MTase"/>
    <property type="match status" value="1"/>
</dbReference>
<dbReference type="InterPro" id="IPR051259">
    <property type="entry name" value="rRNA_Methyltransferase"/>
</dbReference>
<evidence type="ECO:0000256" key="1">
    <source>
        <dbReference type="ARBA" id="ARBA00007228"/>
    </source>
</evidence>
<dbReference type="InterPro" id="IPR029026">
    <property type="entry name" value="tRNA_m1G_MTases_N"/>
</dbReference>
<evidence type="ECO:0000256" key="3">
    <source>
        <dbReference type="ARBA" id="ARBA00022679"/>
    </source>
</evidence>
<dbReference type="InterPro" id="IPR029064">
    <property type="entry name" value="Ribosomal_eL30-like_sf"/>
</dbReference>
<name>A0A1M6P3I8_9FIRM</name>
<dbReference type="GO" id="GO:0032259">
    <property type="term" value="P:methylation"/>
    <property type="evidence" value="ECO:0007669"/>
    <property type="project" value="UniProtKB-KW"/>
</dbReference>
<evidence type="ECO:0000259" key="4">
    <source>
        <dbReference type="SMART" id="SM00967"/>
    </source>
</evidence>
<dbReference type="PANTHER" id="PTHR43191:SF2">
    <property type="entry name" value="RRNA METHYLTRANSFERASE 3, MITOCHONDRIAL"/>
    <property type="match status" value="1"/>
</dbReference>
<dbReference type="GO" id="GO:0008173">
    <property type="term" value="F:RNA methyltransferase activity"/>
    <property type="evidence" value="ECO:0007669"/>
    <property type="project" value="InterPro"/>
</dbReference>
<dbReference type="OrthoDB" id="9794400at2"/>
<dbReference type="SMART" id="SM00967">
    <property type="entry name" value="SpoU_sub_bind"/>
    <property type="match status" value="1"/>
</dbReference>
<evidence type="ECO:0000256" key="2">
    <source>
        <dbReference type="ARBA" id="ARBA00022603"/>
    </source>
</evidence>
<accession>A0A1M6P3I8</accession>
<dbReference type="Pfam" id="PF22435">
    <property type="entry name" value="MRM3-like_sub_bind"/>
    <property type="match status" value="1"/>
</dbReference>
<dbReference type="InterPro" id="IPR013123">
    <property type="entry name" value="SpoU_subst-bd"/>
</dbReference>
<dbReference type="GO" id="GO:0005737">
    <property type="term" value="C:cytoplasm"/>
    <property type="evidence" value="ECO:0007669"/>
    <property type="project" value="UniProtKB-ARBA"/>
</dbReference>
<dbReference type="InterPro" id="IPR001537">
    <property type="entry name" value="SpoU_MeTrfase"/>
</dbReference>
<evidence type="ECO:0000313" key="6">
    <source>
        <dbReference type="Proteomes" id="UP000183997"/>
    </source>
</evidence>
<dbReference type="PANTHER" id="PTHR43191">
    <property type="entry name" value="RRNA METHYLTRANSFERASE 3"/>
    <property type="match status" value="1"/>
</dbReference>